<dbReference type="GO" id="GO:0046872">
    <property type="term" value="F:metal ion binding"/>
    <property type="evidence" value="ECO:0007669"/>
    <property type="project" value="UniProtKB-KW"/>
</dbReference>
<dbReference type="InterPro" id="IPR001915">
    <property type="entry name" value="Peptidase_M48"/>
</dbReference>
<evidence type="ECO:0000256" key="5">
    <source>
        <dbReference type="ARBA" id="ARBA00022801"/>
    </source>
</evidence>
<gene>
    <name evidence="13" type="ORF">AAJ76_2800020607</name>
</gene>
<dbReference type="Proteomes" id="UP000034350">
    <property type="component" value="Unassembled WGS sequence"/>
</dbReference>
<dbReference type="AlphaFoldDB" id="A0A0F9WCJ1"/>
<dbReference type="InterPro" id="IPR050083">
    <property type="entry name" value="HtpX_protease"/>
</dbReference>
<dbReference type="VEuPathDB" id="MicrosporidiaDB:G9O61_00g016720"/>
<evidence type="ECO:0000256" key="7">
    <source>
        <dbReference type="ARBA" id="ARBA00022989"/>
    </source>
</evidence>
<comment type="cofactor">
    <cofactor evidence="10">
        <name>Zn(2+)</name>
        <dbReference type="ChEBI" id="CHEBI:29105"/>
    </cofactor>
    <text evidence="10">Binds 1 zinc ion per subunit.</text>
</comment>
<evidence type="ECO:0000256" key="4">
    <source>
        <dbReference type="ARBA" id="ARBA00022723"/>
    </source>
</evidence>
<dbReference type="VEuPathDB" id="MicrosporidiaDB:G9O61_00g007430"/>
<sequence>MNIKNCLLVLLSFLIIVLVNELFQVLFLANQINMNTDDFQQVKKGMIKRTFLVIFQIFCYLCATLLASLKDYPVLNHHDSNRIIFNDAQAHNNFKNSFLMSIFYLISRLWNTYVNTIKKYKGLVILYLAIPIFLVRKDKHNEYFITFIPLLIYILLHYMYKATRIIKIIIILSIVLCANYYVFFKNKIKVISLPNKVVPFEIKSLLDNMGFNTEYCYVKSKDYNVSVKRVFSNVTIILWGDIFDILFAEEFTCILYHEIGHVLNNDLLLQNILWIVIELIGFIVLYLINKSYNLTNKVHSKSRLDKLNTLISINIVPILFFRLINFSLFHIFSNYCERCADTYAISKCDPKIFKSALIKIYEISAASFDTSWAYNLLFRTHPTLGRRLNYVDRQQA</sequence>
<dbReference type="EMBL" id="JPQZ01000028">
    <property type="protein sequence ID" value="KKO75206.1"/>
    <property type="molecule type" value="Genomic_DNA"/>
</dbReference>
<feature type="transmembrane region" description="Helical" evidence="11">
    <location>
        <begin position="6"/>
        <end position="29"/>
    </location>
</feature>
<dbReference type="RefSeq" id="XP_024330948.1">
    <property type="nucleotide sequence ID" value="XM_024474926.1"/>
</dbReference>
<feature type="transmembrane region" description="Helical" evidence="11">
    <location>
        <begin position="50"/>
        <end position="69"/>
    </location>
</feature>
<proteinExistence type="inferred from homology"/>
<dbReference type="Pfam" id="PF01435">
    <property type="entry name" value="Peptidase_M48"/>
    <property type="match status" value="1"/>
</dbReference>
<dbReference type="GO" id="GO:0004222">
    <property type="term" value="F:metalloendopeptidase activity"/>
    <property type="evidence" value="ECO:0007669"/>
    <property type="project" value="InterPro"/>
</dbReference>
<feature type="transmembrane region" description="Helical" evidence="11">
    <location>
        <begin position="143"/>
        <end position="160"/>
    </location>
</feature>
<evidence type="ECO:0000259" key="12">
    <source>
        <dbReference type="Pfam" id="PF01435"/>
    </source>
</evidence>
<dbReference type="GeneID" id="36319855"/>
<keyword evidence="14" id="KW-1185">Reference proteome</keyword>
<evidence type="ECO:0000256" key="2">
    <source>
        <dbReference type="ARBA" id="ARBA00022670"/>
    </source>
</evidence>
<feature type="transmembrane region" description="Helical" evidence="11">
    <location>
        <begin position="268"/>
        <end position="288"/>
    </location>
</feature>
<comment type="similarity">
    <text evidence="10">Belongs to the peptidase M48 family.</text>
</comment>
<evidence type="ECO:0000256" key="11">
    <source>
        <dbReference type="SAM" id="Phobius"/>
    </source>
</evidence>
<keyword evidence="9 11" id="KW-0472">Membrane</keyword>
<evidence type="ECO:0000256" key="8">
    <source>
        <dbReference type="ARBA" id="ARBA00023049"/>
    </source>
</evidence>
<dbReference type="VEuPathDB" id="MicrosporidiaDB:AAJ76_2800020607"/>
<dbReference type="GO" id="GO:0006508">
    <property type="term" value="P:proteolysis"/>
    <property type="evidence" value="ECO:0007669"/>
    <property type="project" value="UniProtKB-KW"/>
</dbReference>
<name>A0A0F9WCJ1_9MICR</name>
<feature type="domain" description="Peptidase M48" evidence="12">
    <location>
        <begin position="230"/>
        <end position="392"/>
    </location>
</feature>
<reference evidence="13 14" key="1">
    <citation type="journal article" date="2015" name="Environ. Microbiol.">
        <title>Genome analyses suggest the presence of polyploidy and recent human-driven expansions in eight global populations of the honeybee pathogen Nosema ceranae.</title>
        <authorList>
            <person name="Pelin A."/>
            <person name="Selman M."/>
            <person name="Aris-Brosou S."/>
            <person name="Farinelli L."/>
            <person name="Corradi N."/>
        </authorList>
    </citation>
    <scope>NUCLEOTIDE SEQUENCE [LARGE SCALE GENOMIC DNA]</scope>
    <source>
        <strain evidence="13 14">PA08 1199</strain>
    </source>
</reference>
<dbReference type="PANTHER" id="PTHR43221:SF2">
    <property type="entry name" value="PROTEASE HTPX HOMOLOG"/>
    <property type="match status" value="1"/>
</dbReference>
<dbReference type="VEuPathDB" id="MicrosporidiaDB:NCER_100202"/>
<keyword evidence="6 10" id="KW-0862">Zinc</keyword>
<evidence type="ECO:0000256" key="6">
    <source>
        <dbReference type="ARBA" id="ARBA00022833"/>
    </source>
</evidence>
<evidence type="ECO:0000256" key="1">
    <source>
        <dbReference type="ARBA" id="ARBA00022475"/>
    </source>
</evidence>
<evidence type="ECO:0000256" key="10">
    <source>
        <dbReference type="RuleBase" id="RU003983"/>
    </source>
</evidence>
<comment type="caution">
    <text evidence="13">The sequence shown here is derived from an EMBL/GenBank/DDBJ whole genome shotgun (WGS) entry which is preliminary data.</text>
</comment>
<keyword evidence="5 10" id="KW-0378">Hydrolase</keyword>
<evidence type="ECO:0000313" key="13">
    <source>
        <dbReference type="EMBL" id="KKO75206.1"/>
    </source>
</evidence>
<feature type="transmembrane region" description="Helical" evidence="11">
    <location>
        <begin position="166"/>
        <end position="184"/>
    </location>
</feature>
<keyword evidence="2 10" id="KW-0645">Protease</keyword>
<evidence type="ECO:0000313" key="14">
    <source>
        <dbReference type="Proteomes" id="UP000034350"/>
    </source>
</evidence>
<keyword evidence="4" id="KW-0479">Metal-binding</keyword>
<keyword evidence="3 11" id="KW-0812">Transmembrane</keyword>
<keyword evidence="1" id="KW-1003">Cell membrane</keyword>
<feature type="transmembrane region" description="Helical" evidence="11">
    <location>
        <begin position="309"/>
        <end position="332"/>
    </location>
</feature>
<evidence type="ECO:0000256" key="9">
    <source>
        <dbReference type="ARBA" id="ARBA00023136"/>
    </source>
</evidence>
<accession>A0A0F9WCJ1</accession>
<protein>
    <submittedName>
        <fullName evidence="13">M48 family protein</fullName>
    </submittedName>
</protein>
<evidence type="ECO:0000256" key="3">
    <source>
        <dbReference type="ARBA" id="ARBA00022692"/>
    </source>
</evidence>
<organism evidence="13 14">
    <name type="scientific">Vairimorpha ceranae</name>
    <dbReference type="NCBI Taxonomy" id="40302"/>
    <lineage>
        <taxon>Eukaryota</taxon>
        <taxon>Fungi</taxon>
        <taxon>Fungi incertae sedis</taxon>
        <taxon>Microsporidia</taxon>
        <taxon>Nosematidae</taxon>
        <taxon>Vairimorpha</taxon>
    </lineage>
</organism>
<feature type="transmembrane region" description="Helical" evidence="11">
    <location>
        <begin position="230"/>
        <end position="248"/>
    </location>
</feature>
<keyword evidence="8 10" id="KW-0482">Metalloprotease</keyword>
<keyword evidence="7 11" id="KW-1133">Transmembrane helix</keyword>
<dbReference type="PANTHER" id="PTHR43221">
    <property type="entry name" value="PROTEASE HTPX"/>
    <property type="match status" value="1"/>
</dbReference>